<reference evidence="6 7" key="1">
    <citation type="submission" date="2019-02" db="EMBL/GenBank/DDBJ databases">
        <title>Genomic Encyclopedia of Type Strains, Phase IV (KMG-IV): sequencing the most valuable type-strain genomes for metagenomic binning, comparative biology and taxonomic classification.</title>
        <authorList>
            <person name="Goeker M."/>
        </authorList>
    </citation>
    <scope>NUCLEOTIDE SEQUENCE [LARGE SCALE GENOMIC DNA]</scope>
    <source>
        <strain evidence="6 7">DSM 19570</strain>
    </source>
</reference>
<evidence type="ECO:0000313" key="6">
    <source>
        <dbReference type="EMBL" id="RZU03116.1"/>
    </source>
</evidence>
<sequence>MTGTAARLWLDSLRRACGYCLLPRVFLWSLVPMLLTSLLALLLGWWFWEPALDAVQGALERWALGAGVLDWLDAVGAGALRSVIAPLVVVALTVPLLAIASLLAVALFMTRRVTRLVAQRRFPALARCEPPAPWPSITRVLLSTLLALTVLLASLPLWLIPPLALLVPPLVWGWLAWRVIGFEALAEHASPVQRRRLLRVHRWPLLAIGLLCGLLAGAASTLWLLSAAALIYAPWLVVLVMGWYTVVFGFACLWFAHYLMAVLAAAPVAAGADSRFGLAIC</sequence>
<keyword evidence="3 5" id="KW-1133">Transmembrane helix</keyword>
<feature type="transmembrane region" description="Helical" evidence="5">
    <location>
        <begin position="140"/>
        <end position="160"/>
    </location>
</feature>
<evidence type="ECO:0000313" key="7">
    <source>
        <dbReference type="Proteomes" id="UP000293671"/>
    </source>
</evidence>
<evidence type="ECO:0000256" key="4">
    <source>
        <dbReference type="ARBA" id="ARBA00023136"/>
    </source>
</evidence>
<dbReference type="Pfam" id="PF07264">
    <property type="entry name" value="EI24"/>
    <property type="match status" value="1"/>
</dbReference>
<dbReference type="Proteomes" id="UP000293671">
    <property type="component" value="Unassembled WGS sequence"/>
</dbReference>
<protein>
    <submittedName>
        <fullName evidence="6">Etoposide-induced protein 2.4 (EI24)</fullName>
    </submittedName>
</protein>
<keyword evidence="2 5" id="KW-0812">Transmembrane</keyword>
<dbReference type="InterPro" id="IPR059112">
    <property type="entry name" value="CysZ/EI24"/>
</dbReference>
<dbReference type="EMBL" id="SHKP01000004">
    <property type="protein sequence ID" value="RZU03116.1"/>
    <property type="molecule type" value="Genomic_DNA"/>
</dbReference>
<name>A0A4V2FUT2_9BURK</name>
<keyword evidence="4 5" id="KW-0472">Membrane</keyword>
<comment type="subcellular location">
    <subcellularLocation>
        <location evidence="1">Membrane</location>
        <topology evidence="1">Multi-pass membrane protein</topology>
    </subcellularLocation>
</comment>
<feature type="transmembrane region" description="Helical" evidence="5">
    <location>
        <begin position="166"/>
        <end position="185"/>
    </location>
</feature>
<evidence type="ECO:0000256" key="2">
    <source>
        <dbReference type="ARBA" id="ARBA00022692"/>
    </source>
</evidence>
<feature type="transmembrane region" description="Helical" evidence="5">
    <location>
        <begin position="21"/>
        <end position="48"/>
    </location>
</feature>
<gene>
    <name evidence="6" type="ORF">EV670_1149</name>
</gene>
<feature type="transmembrane region" description="Helical" evidence="5">
    <location>
        <begin position="205"/>
        <end position="225"/>
    </location>
</feature>
<accession>A0A4V2FUT2</accession>
<comment type="caution">
    <text evidence="6">The sequence shown here is derived from an EMBL/GenBank/DDBJ whole genome shotgun (WGS) entry which is preliminary data.</text>
</comment>
<evidence type="ECO:0000256" key="5">
    <source>
        <dbReference type="SAM" id="Phobius"/>
    </source>
</evidence>
<keyword evidence="7" id="KW-1185">Reference proteome</keyword>
<feature type="transmembrane region" description="Helical" evidence="5">
    <location>
        <begin position="231"/>
        <end position="256"/>
    </location>
</feature>
<evidence type="ECO:0000256" key="3">
    <source>
        <dbReference type="ARBA" id="ARBA00022989"/>
    </source>
</evidence>
<feature type="transmembrane region" description="Helical" evidence="5">
    <location>
        <begin position="83"/>
        <end position="110"/>
    </location>
</feature>
<proteinExistence type="predicted"/>
<organism evidence="6 7">
    <name type="scientific">Rivibacter subsaxonicus</name>
    <dbReference type="NCBI Taxonomy" id="457575"/>
    <lineage>
        <taxon>Bacteria</taxon>
        <taxon>Pseudomonadati</taxon>
        <taxon>Pseudomonadota</taxon>
        <taxon>Betaproteobacteria</taxon>
        <taxon>Burkholderiales</taxon>
        <taxon>Rivibacter</taxon>
    </lineage>
</organism>
<evidence type="ECO:0000256" key="1">
    <source>
        <dbReference type="ARBA" id="ARBA00004141"/>
    </source>
</evidence>
<dbReference type="AlphaFoldDB" id="A0A4V2FUT2"/>
<dbReference type="RefSeq" id="WP_242616846.1">
    <property type="nucleotide sequence ID" value="NZ_SHKP01000004.1"/>
</dbReference>